<evidence type="ECO:0000259" key="1">
    <source>
        <dbReference type="Pfam" id="PF01841"/>
    </source>
</evidence>
<dbReference type="SUPFAM" id="SSF54001">
    <property type="entry name" value="Cysteine proteinases"/>
    <property type="match status" value="1"/>
</dbReference>
<sequence>MIVTVEPIVAPRGARFPYVGRDKTILEAMKPNRFLQSDSKEIIDLARRAVGDTKDAAEAIRMIESFVAEYIENRGLSVGYASAVEVAVSRVGDCSEYAVLTAAMCRAVGIPAQ</sequence>
<dbReference type="PANTHER" id="PTHR33490">
    <property type="entry name" value="BLR5614 PROTEIN-RELATED"/>
    <property type="match status" value="1"/>
</dbReference>
<accession>X1RJ23</accession>
<dbReference type="EMBL" id="BARV01037907">
    <property type="protein sequence ID" value="GAI55549.1"/>
    <property type="molecule type" value="Genomic_DNA"/>
</dbReference>
<dbReference type="PANTHER" id="PTHR33490:SF3">
    <property type="entry name" value="CONSERVED INTEGRAL MEMBRANE PROTEIN"/>
    <property type="match status" value="1"/>
</dbReference>
<organism evidence="2">
    <name type="scientific">marine sediment metagenome</name>
    <dbReference type="NCBI Taxonomy" id="412755"/>
    <lineage>
        <taxon>unclassified sequences</taxon>
        <taxon>metagenomes</taxon>
        <taxon>ecological metagenomes</taxon>
    </lineage>
</organism>
<feature type="domain" description="Transglutaminase-like" evidence="1">
    <location>
        <begin position="44"/>
        <end position="112"/>
    </location>
</feature>
<reference evidence="2" key="1">
    <citation type="journal article" date="2014" name="Front. Microbiol.">
        <title>High frequency of phylogenetically diverse reductive dehalogenase-homologous genes in deep subseafloor sedimentary metagenomes.</title>
        <authorList>
            <person name="Kawai M."/>
            <person name="Futagami T."/>
            <person name="Toyoda A."/>
            <person name="Takaki Y."/>
            <person name="Nishi S."/>
            <person name="Hori S."/>
            <person name="Arai W."/>
            <person name="Tsubouchi T."/>
            <person name="Morono Y."/>
            <person name="Uchiyama I."/>
            <person name="Ito T."/>
            <person name="Fujiyama A."/>
            <person name="Inagaki F."/>
            <person name="Takami H."/>
        </authorList>
    </citation>
    <scope>NUCLEOTIDE SEQUENCE</scope>
    <source>
        <strain evidence="2">Expedition CK06-06</strain>
    </source>
</reference>
<proteinExistence type="predicted"/>
<evidence type="ECO:0000313" key="2">
    <source>
        <dbReference type="EMBL" id="GAI55549.1"/>
    </source>
</evidence>
<dbReference type="AlphaFoldDB" id="X1RJ23"/>
<protein>
    <recommendedName>
        <fullName evidence="1">Transglutaminase-like domain-containing protein</fullName>
    </recommendedName>
</protein>
<comment type="caution">
    <text evidence="2">The sequence shown here is derived from an EMBL/GenBank/DDBJ whole genome shotgun (WGS) entry which is preliminary data.</text>
</comment>
<dbReference type="InterPro" id="IPR002931">
    <property type="entry name" value="Transglutaminase-like"/>
</dbReference>
<dbReference type="Pfam" id="PF01841">
    <property type="entry name" value="Transglut_core"/>
    <property type="match status" value="1"/>
</dbReference>
<gene>
    <name evidence="2" type="ORF">S06H3_58536</name>
</gene>
<dbReference type="Gene3D" id="3.10.620.30">
    <property type="match status" value="1"/>
</dbReference>
<dbReference type="InterPro" id="IPR038765">
    <property type="entry name" value="Papain-like_cys_pep_sf"/>
</dbReference>
<name>X1RJ23_9ZZZZ</name>
<feature type="non-terminal residue" evidence="2">
    <location>
        <position position="113"/>
    </location>
</feature>